<protein>
    <submittedName>
        <fullName evidence="1">Uncharacterized protein</fullName>
    </submittedName>
</protein>
<evidence type="ECO:0000313" key="2">
    <source>
        <dbReference type="Proteomes" id="UP001143330"/>
    </source>
</evidence>
<reference evidence="1" key="1">
    <citation type="journal article" date="2014" name="Int. J. Syst. Evol. Microbiol.">
        <title>Complete genome sequence of Corynebacterium casei LMG S-19264T (=DSM 44701T), isolated from a smear-ripened cheese.</title>
        <authorList>
            <consortium name="US DOE Joint Genome Institute (JGI-PGF)"/>
            <person name="Walter F."/>
            <person name="Albersmeier A."/>
            <person name="Kalinowski J."/>
            <person name="Ruckert C."/>
        </authorList>
    </citation>
    <scope>NUCLEOTIDE SEQUENCE</scope>
    <source>
        <strain evidence="1">VKM B-2789</strain>
    </source>
</reference>
<dbReference type="AlphaFoldDB" id="A0A9W6NB75"/>
<accession>A0A9W6NB75</accession>
<proteinExistence type="predicted"/>
<organism evidence="1 2">
    <name type="scientific">Ancylobacter defluvii</name>
    <dbReference type="NCBI Taxonomy" id="1282440"/>
    <lineage>
        <taxon>Bacteria</taxon>
        <taxon>Pseudomonadati</taxon>
        <taxon>Pseudomonadota</taxon>
        <taxon>Alphaproteobacteria</taxon>
        <taxon>Hyphomicrobiales</taxon>
        <taxon>Xanthobacteraceae</taxon>
        <taxon>Ancylobacter</taxon>
    </lineage>
</organism>
<gene>
    <name evidence="1" type="ORF">GCM10017653_23670</name>
</gene>
<dbReference type="RefSeq" id="WP_213358582.1">
    <property type="nucleotide sequence ID" value="NZ_BSFM01000012.1"/>
</dbReference>
<comment type="caution">
    <text evidence="1">The sequence shown here is derived from an EMBL/GenBank/DDBJ whole genome shotgun (WGS) entry which is preliminary data.</text>
</comment>
<evidence type="ECO:0000313" key="1">
    <source>
        <dbReference type="EMBL" id="GLK84297.1"/>
    </source>
</evidence>
<dbReference type="EMBL" id="BSFM01000012">
    <property type="protein sequence ID" value="GLK84297.1"/>
    <property type="molecule type" value="Genomic_DNA"/>
</dbReference>
<dbReference type="Proteomes" id="UP001143330">
    <property type="component" value="Unassembled WGS sequence"/>
</dbReference>
<reference evidence="1" key="2">
    <citation type="submission" date="2023-01" db="EMBL/GenBank/DDBJ databases">
        <authorList>
            <person name="Sun Q."/>
            <person name="Evtushenko L."/>
        </authorList>
    </citation>
    <scope>NUCLEOTIDE SEQUENCE</scope>
    <source>
        <strain evidence="1">VKM B-2789</strain>
    </source>
</reference>
<sequence length="432" mass="46947">MTTDMTGSPHIAALGDAWASSSVNCVPFRHQAVLPVEGGWIASFYDDAGAVVLCRIDADFRVVARCVTPSPVLPHDAHACISLECGPAGDIHAVFGAHASTAWHMRLAPDLAGHLQPPRALQHDHAQRLTYPMLLRRSEPPALALLYRDGGPWRGEIRVSRWNAERDAFVPDERPLLSGIAGTLGAGPYLNRPVKLPDGRTALFVVWRLAPDLTSAGDVANVGIDLVFVDAELTTVTSADGVELRAPVTPFHGARIWPVPPGRNLINQATAALGPDGRPMALTYWNDAAGIPQYHLVWQADSAWQAQAVSAFRTRFALAGRGTLPLPHSRPEMLARADGTVLCFFRSLEYGNRLMLSVHRPPYGPSSAEPRVLVNEDLGQYEPVIDEQSFRRDGSVLLYVQACRQGQGDGEQALSSAPARLFRWPANLVDAW</sequence>
<keyword evidence="2" id="KW-1185">Reference proteome</keyword>
<name>A0A9W6NB75_9HYPH</name>
<dbReference type="Pfam" id="PF15892">
    <property type="entry name" value="BNR_4"/>
    <property type="match status" value="1"/>
</dbReference>